<evidence type="ECO:0000313" key="2">
    <source>
        <dbReference type="EMBL" id="KAH0540376.1"/>
    </source>
</evidence>
<feature type="region of interest" description="Disordered" evidence="1">
    <location>
        <begin position="91"/>
        <end position="122"/>
    </location>
</feature>
<reference evidence="2 3" key="1">
    <citation type="journal article" date="2021" name="J. Hered.">
        <title>A chromosome-level genome assembly of the parasitoid wasp, Cotesia glomerata (Hymenoptera: Braconidae).</title>
        <authorList>
            <person name="Pinto B.J."/>
            <person name="Weis J.J."/>
            <person name="Gamble T."/>
            <person name="Ode P.J."/>
            <person name="Paul R."/>
            <person name="Zaspel J.M."/>
        </authorList>
    </citation>
    <scope>NUCLEOTIDE SEQUENCE [LARGE SCALE GENOMIC DNA]</scope>
    <source>
        <strain evidence="2">CgM1</strain>
    </source>
</reference>
<proteinExistence type="predicted"/>
<dbReference type="AlphaFoldDB" id="A0AAV7HKL9"/>
<comment type="caution">
    <text evidence="2">The sequence shown here is derived from an EMBL/GenBank/DDBJ whole genome shotgun (WGS) entry which is preliminary data.</text>
</comment>
<dbReference type="EMBL" id="JAHXZJ010002609">
    <property type="protein sequence ID" value="KAH0540376.1"/>
    <property type="molecule type" value="Genomic_DNA"/>
</dbReference>
<feature type="compositionally biased region" description="Basic and acidic residues" evidence="1">
    <location>
        <begin position="91"/>
        <end position="100"/>
    </location>
</feature>
<accession>A0AAV7HKL9</accession>
<keyword evidence="3" id="KW-1185">Reference proteome</keyword>
<name>A0AAV7HKL9_COTGL</name>
<protein>
    <submittedName>
        <fullName evidence="2">Uncharacterized protein</fullName>
    </submittedName>
</protein>
<organism evidence="2 3">
    <name type="scientific">Cotesia glomerata</name>
    <name type="common">Lepidopteran parasitic wasp</name>
    <name type="synonym">Apanteles glomeratus</name>
    <dbReference type="NCBI Taxonomy" id="32391"/>
    <lineage>
        <taxon>Eukaryota</taxon>
        <taxon>Metazoa</taxon>
        <taxon>Ecdysozoa</taxon>
        <taxon>Arthropoda</taxon>
        <taxon>Hexapoda</taxon>
        <taxon>Insecta</taxon>
        <taxon>Pterygota</taxon>
        <taxon>Neoptera</taxon>
        <taxon>Endopterygota</taxon>
        <taxon>Hymenoptera</taxon>
        <taxon>Apocrita</taxon>
        <taxon>Ichneumonoidea</taxon>
        <taxon>Braconidae</taxon>
        <taxon>Microgastrinae</taxon>
        <taxon>Cotesia</taxon>
    </lineage>
</organism>
<evidence type="ECO:0000256" key="1">
    <source>
        <dbReference type="SAM" id="MobiDB-lite"/>
    </source>
</evidence>
<sequence>MISSQPEVSKGERGVRIFKVSGFRWNQEKADVKYTELWSEGGMERAVQEATSDKWSKLIGRLQRRQQECSGLTKECGEKRKEMFKALKNHLEERSSEESKVAPGWSQETLQRNLQEKQRERN</sequence>
<gene>
    <name evidence="2" type="ORF">KQX54_016653</name>
</gene>
<evidence type="ECO:0000313" key="3">
    <source>
        <dbReference type="Proteomes" id="UP000826195"/>
    </source>
</evidence>
<dbReference type="Proteomes" id="UP000826195">
    <property type="component" value="Unassembled WGS sequence"/>
</dbReference>